<evidence type="ECO:0000313" key="3">
    <source>
        <dbReference type="EMBL" id="ALV29217.1"/>
    </source>
</evidence>
<dbReference type="EMBL" id="CP013068">
    <property type="protein sequence ID" value="ALV29217.1"/>
    <property type="molecule type" value="Genomic_DNA"/>
</dbReference>
<dbReference type="Pfam" id="PF13409">
    <property type="entry name" value="GST_N_2"/>
    <property type="match status" value="1"/>
</dbReference>
<dbReference type="SFLD" id="SFLDG00358">
    <property type="entry name" value="Main_(cytGST)"/>
    <property type="match status" value="1"/>
</dbReference>
<dbReference type="Pfam" id="PF00043">
    <property type="entry name" value="GST_C"/>
    <property type="match status" value="1"/>
</dbReference>
<dbReference type="SFLD" id="SFLDG01150">
    <property type="entry name" value="Main.1:_Beta-like"/>
    <property type="match status" value="1"/>
</dbReference>
<sequence length="219" mass="24002">MSDSKLILHYAPRSRSSTIRVLMDELGMPYDLHVLNMRAGELKSPAYRAINPLGKVPALQHGDTIVTEAIAIALYLADLYPQAGLTPALTDPRRGEYMRWMVFYAASFEPAVVDRAVGNVIPPETAPYGSYDKVMEILAAHLEGAPYMLGDRISVADIIWGAAFRWLLMFKLVPELPVFTEYAGRITSRPSFQAVLADEVRLDAEHEAAAAALAAARAG</sequence>
<dbReference type="STRING" id="121719.APZ00_20980"/>
<dbReference type="PANTHER" id="PTHR44051:SF21">
    <property type="entry name" value="GLUTATHIONE S-TRANSFERASE FAMILY PROTEIN"/>
    <property type="match status" value="1"/>
</dbReference>
<dbReference type="InterPro" id="IPR036282">
    <property type="entry name" value="Glutathione-S-Trfase_C_sf"/>
</dbReference>
<keyword evidence="3" id="KW-0808">Transferase</keyword>
<name>A0A0U3ECF6_9HYPH</name>
<dbReference type="InterPro" id="IPR004046">
    <property type="entry name" value="GST_C"/>
</dbReference>
<dbReference type="Gene3D" id="3.40.30.10">
    <property type="entry name" value="Glutaredoxin"/>
    <property type="match status" value="1"/>
</dbReference>
<dbReference type="InterPro" id="IPR004045">
    <property type="entry name" value="Glutathione_S-Trfase_N"/>
</dbReference>
<feature type="domain" description="GST N-terminal" evidence="1">
    <location>
        <begin position="3"/>
        <end position="84"/>
    </location>
</feature>
<proteinExistence type="predicted"/>
<protein>
    <submittedName>
        <fullName evidence="3">Glutathione S-transferase</fullName>
    </submittedName>
</protein>
<feature type="domain" description="GST C-terminal" evidence="2">
    <location>
        <begin position="90"/>
        <end position="206"/>
    </location>
</feature>
<dbReference type="CDD" id="cd03046">
    <property type="entry name" value="GST_N_GTT1_like"/>
    <property type="match status" value="1"/>
</dbReference>
<gene>
    <name evidence="3" type="ORF">APZ00_20980</name>
</gene>
<evidence type="ECO:0000313" key="4">
    <source>
        <dbReference type="Proteomes" id="UP000064921"/>
    </source>
</evidence>
<dbReference type="PANTHER" id="PTHR44051">
    <property type="entry name" value="GLUTATHIONE S-TRANSFERASE-RELATED"/>
    <property type="match status" value="1"/>
</dbReference>
<dbReference type="SFLD" id="SFLDS00019">
    <property type="entry name" value="Glutathione_Transferase_(cytos"/>
    <property type="match status" value="1"/>
</dbReference>
<dbReference type="PROSITE" id="PS50404">
    <property type="entry name" value="GST_NTER"/>
    <property type="match status" value="1"/>
</dbReference>
<dbReference type="SUPFAM" id="SSF47616">
    <property type="entry name" value="GST C-terminal domain-like"/>
    <property type="match status" value="1"/>
</dbReference>
<dbReference type="GO" id="GO:0016740">
    <property type="term" value="F:transferase activity"/>
    <property type="evidence" value="ECO:0007669"/>
    <property type="project" value="UniProtKB-KW"/>
</dbReference>
<dbReference type="AlphaFoldDB" id="A0A0U3ECF6"/>
<evidence type="ECO:0000259" key="1">
    <source>
        <dbReference type="PROSITE" id="PS50404"/>
    </source>
</evidence>
<dbReference type="Gene3D" id="1.20.1050.10">
    <property type="match status" value="1"/>
</dbReference>
<dbReference type="SUPFAM" id="SSF52833">
    <property type="entry name" value="Thioredoxin-like"/>
    <property type="match status" value="1"/>
</dbReference>
<keyword evidence="4" id="KW-1185">Reference proteome</keyword>
<accession>A0A0U3ECF6</accession>
<evidence type="ECO:0000259" key="2">
    <source>
        <dbReference type="PROSITE" id="PS50405"/>
    </source>
</evidence>
<dbReference type="CDD" id="cd03207">
    <property type="entry name" value="GST_C_8"/>
    <property type="match status" value="1"/>
</dbReference>
<dbReference type="InterPro" id="IPR036249">
    <property type="entry name" value="Thioredoxin-like_sf"/>
</dbReference>
<reference evidence="3 4" key="1">
    <citation type="submission" date="2015-10" db="EMBL/GenBank/DDBJ databases">
        <title>The world's first case of liver abscess caused by Pannonibacter phragmitetus.</title>
        <authorList>
            <person name="Ming D."/>
            <person name="Wang M."/>
            <person name="Zhou Y."/>
            <person name="Jiang T."/>
            <person name="Hu S."/>
        </authorList>
    </citation>
    <scope>NUCLEOTIDE SEQUENCE [LARGE SCALE GENOMIC DNA]</scope>
    <source>
        <strain evidence="3 4">31801</strain>
    </source>
</reference>
<dbReference type="KEGG" id="pphr:APZ00_20980"/>
<organism evidence="3 4">
    <name type="scientific">Pannonibacter phragmitetus</name>
    <dbReference type="NCBI Taxonomy" id="121719"/>
    <lineage>
        <taxon>Bacteria</taxon>
        <taxon>Pseudomonadati</taxon>
        <taxon>Pseudomonadota</taxon>
        <taxon>Alphaproteobacteria</taxon>
        <taxon>Hyphomicrobiales</taxon>
        <taxon>Stappiaceae</taxon>
        <taxon>Pannonibacter</taxon>
    </lineage>
</organism>
<dbReference type="RefSeq" id="WP_058900116.1">
    <property type="nucleotide sequence ID" value="NZ_CP013068.1"/>
</dbReference>
<dbReference type="Proteomes" id="UP000064921">
    <property type="component" value="Chromosome"/>
</dbReference>
<dbReference type="PROSITE" id="PS50405">
    <property type="entry name" value="GST_CTER"/>
    <property type="match status" value="1"/>
</dbReference>
<dbReference type="InterPro" id="IPR010987">
    <property type="entry name" value="Glutathione-S-Trfase_C-like"/>
</dbReference>
<dbReference type="InterPro" id="IPR040079">
    <property type="entry name" value="Glutathione_S-Trfase"/>
</dbReference>